<name>A0ABD3N253_9STRA</name>
<dbReference type="Gene3D" id="1.10.472.10">
    <property type="entry name" value="Cyclin-like"/>
    <property type="match status" value="2"/>
</dbReference>
<feature type="domain" description="Cyclin-like" evidence="3">
    <location>
        <begin position="64"/>
        <end position="155"/>
    </location>
</feature>
<protein>
    <recommendedName>
        <fullName evidence="3">Cyclin-like domain-containing protein</fullName>
    </recommendedName>
</protein>
<evidence type="ECO:0000313" key="4">
    <source>
        <dbReference type="EMBL" id="KAL3770158.1"/>
    </source>
</evidence>
<dbReference type="Pfam" id="PF02984">
    <property type="entry name" value="Cyclin_C"/>
    <property type="match status" value="1"/>
</dbReference>
<dbReference type="SUPFAM" id="SSF47954">
    <property type="entry name" value="Cyclin-like"/>
    <property type="match status" value="1"/>
</dbReference>
<evidence type="ECO:0000256" key="2">
    <source>
        <dbReference type="RuleBase" id="RU000383"/>
    </source>
</evidence>
<dbReference type="Pfam" id="PF00134">
    <property type="entry name" value="Cyclin_N"/>
    <property type="match status" value="1"/>
</dbReference>
<dbReference type="PANTHER" id="PTHR10177">
    <property type="entry name" value="CYCLINS"/>
    <property type="match status" value="1"/>
</dbReference>
<comment type="caution">
    <text evidence="4">The sequence shown here is derived from an EMBL/GenBank/DDBJ whole genome shotgun (WGS) entry which is preliminary data.</text>
</comment>
<dbReference type="Proteomes" id="UP001530400">
    <property type="component" value="Unassembled WGS sequence"/>
</dbReference>
<dbReference type="AlphaFoldDB" id="A0ABD3N253"/>
<reference evidence="4 5" key="1">
    <citation type="submission" date="2024-10" db="EMBL/GenBank/DDBJ databases">
        <title>Updated reference genomes for cyclostephanoid diatoms.</title>
        <authorList>
            <person name="Roberts W.R."/>
            <person name="Alverson A.J."/>
        </authorList>
    </citation>
    <scope>NUCLEOTIDE SEQUENCE [LARGE SCALE GENOMIC DNA]</scope>
    <source>
        <strain evidence="4 5">AJA010-31</strain>
    </source>
</reference>
<sequence length="328" mass="37125">MTSLNMIVSSQEDSGHTCNNMSIDELTDRLHVMQYQESTHYRCANYIDKNRETVDRDCRVKMTEWCYQVTDFCKFKRETVAVSMSYLDRFLSTSRPSACRALQYKKEYQLAAMTCLYIAIKLFEPLAMDTGLLSSISQGCYSESDISDMEEEILTSLGWRMNGPTSHDFLSHILEVLPSSATASCESIIRTISDFSRFQVELAVSDYDLAIQKPSIVALAAILNSAEGVDSTLFRSQCRRQFLHYITNELSMDPFSAQVNAVRIRLLRLFSKNSGYEMPQIANFTPVSCPGSEYHVHSSQKPLAYASPVSVARNLYPESTSDRHARCA</sequence>
<dbReference type="InterPro" id="IPR006671">
    <property type="entry name" value="Cyclin_N"/>
</dbReference>
<keyword evidence="1 2" id="KW-0195">Cyclin</keyword>
<dbReference type="FunFam" id="1.10.472.10:FF:000093">
    <property type="entry name" value="Predicted protein"/>
    <property type="match status" value="1"/>
</dbReference>
<keyword evidence="5" id="KW-1185">Reference proteome</keyword>
<dbReference type="InterPro" id="IPR004367">
    <property type="entry name" value="Cyclin_C-dom"/>
</dbReference>
<proteinExistence type="inferred from homology"/>
<dbReference type="InterPro" id="IPR036915">
    <property type="entry name" value="Cyclin-like_sf"/>
</dbReference>
<accession>A0ABD3N253</accession>
<evidence type="ECO:0000313" key="5">
    <source>
        <dbReference type="Proteomes" id="UP001530400"/>
    </source>
</evidence>
<organism evidence="4 5">
    <name type="scientific">Cyclotella atomus</name>
    <dbReference type="NCBI Taxonomy" id="382360"/>
    <lineage>
        <taxon>Eukaryota</taxon>
        <taxon>Sar</taxon>
        <taxon>Stramenopiles</taxon>
        <taxon>Ochrophyta</taxon>
        <taxon>Bacillariophyta</taxon>
        <taxon>Coscinodiscophyceae</taxon>
        <taxon>Thalassiosirophycidae</taxon>
        <taxon>Stephanodiscales</taxon>
        <taxon>Stephanodiscaceae</taxon>
        <taxon>Cyclotella</taxon>
    </lineage>
</organism>
<evidence type="ECO:0000259" key="3">
    <source>
        <dbReference type="SMART" id="SM00385"/>
    </source>
</evidence>
<gene>
    <name evidence="4" type="ORF">ACHAWO_007749</name>
</gene>
<dbReference type="InterPro" id="IPR013763">
    <property type="entry name" value="Cyclin-like_dom"/>
</dbReference>
<evidence type="ECO:0000256" key="1">
    <source>
        <dbReference type="ARBA" id="ARBA00023127"/>
    </source>
</evidence>
<dbReference type="SMART" id="SM00385">
    <property type="entry name" value="CYCLIN"/>
    <property type="match status" value="1"/>
</dbReference>
<comment type="similarity">
    <text evidence="2">Belongs to the cyclin family.</text>
</comment>
<dbReference type="EMBL" id="JALLPJ020001317">
    <property type="protein sequence ID" value="KAL3770158.1"/>
    <property type="molecule type" value="Genomic_DNA"/>
</dbReference>
<dbReference type="InterPro" id="IPR039361">
    <property type="entry name" value="Cyclin"/>
</dbReference>